<dbReference type="InterPro" id="IPR037150">
    <property type="entry name" value="H-NS_C_dom_sf"/>
</dbReference>
<dbReference type="InterPro" id="IPR027444">
    <property type="entry name" value="H-NS_C_dom"/>
</dbReference>
<comment type="subcellular location">
    <subcellularLocation>
        <location evidence="1">Cytoplasm</location>
        <location evidence="1">Nucleoid</location>
    </subcellularLocation>
</comment>
<feature type="compositionally biased region" description="Low complexity" evidence="5">
    <location>
        <begin position="61"/>
        <end position="71"/>
    </location>
</feature>
<dbReference type="EMBL" id="JBHTMC010000020">
    <property type="protein sequence ID" value="MFD1263996.1"/>
    <property type="molecule type" value="Genomic_DNA"/>
</dbReference>
<evidence type="ECO:0000313" key="7">
    <source>
        <dbReference type="EMBL" id="MFD1263996.1"/>
    </source>
</evidence>
<evidence type="ECO:0000256" key="3">
    <source>
        <dbReference type="ARBA" id="ARBA00022490"/>
    </source>
</evidence>
<keyword evidence="4" id="KW-0238">DNA-binding</keyword>
<keyword evidence="3" id="KW-0963">Cytoplasm</keyword>
<gene>
    <name evidence="7" type="ORF">ACFQ4M_10405</name>
</gene>
<feature type="region of interest" description="Disordered" evidence="5">
    <location>
        <begin position="61"/>
        <end position="90"/>
    </location>
</feature>
<proteinExistence type="inferred from homology"/>
<keyword evidence="8" id="KW-1185">Reference proteome</keyword>
<sequence>MIDQEETKMTTYVELMAQIEALQKQAEALRQSEIAGVIEEIKQKMRDYDLTPADLGFAAPSAARSEAAAGRPSKRAPVKPKYQDPVSGKTWTGRGVMPKWLKEAIDAGHERDAFLIPER</sequence>
<dbReference type="SMART" id="SM00528">
    <property type="entry name" value="HNS"/>
    <property type="match status" value="1"/>
</dbReference>
<evidence type="ECO:0000256" key="5">
    <source>
        <dbReference type="SAM" id="MobiDB-lite"/>
    </source>
</evidence>
<dbReference type="Pfam" id="PF00816">
    <property type="entry name" value="Histone_HNS"/>
    <property type="match status" value="1"/>
</dbReference>
<evidence type="ECO:0000256" key="1">
    <source>
        <dbReference type="ARBA" id="ARBA00004453"/>
    </source>
</evidence>
<dbReference type="RefSeq" id="WP_338405587.1">
    <property type="nucleotide sequence ID" value="NZ_JARQZE010000005.1"/>
</dbReference>
<dbReference type="SUPFAM" id="SSF81273">
    <property type="entry name" value="H-NS histone-like proteins"/>
    <property type="match status" value="1"/>
</dbReference>
<comment type="caution">
    <text evidence="7">The sequence shown here is derived from an EMBL/GenBank/DDBJ whole genome shotgun (WGS) entry which is preliminary data.</text>
</comment>
<organism evidence="7 8">
    <name type="scientific">Thauera mechernichensis</name>
    <dbReference type="NCBI Taxonomy" id="82788"/>
    <lineage>
        <taxon>Bacteria</taxon>
        <taxon>Pseudomonadati</taxon>
        <taxon>Pseudomonadota</taxon>
        <taxon>Betaproteobacteria</taxon>
        <taxon>Rhodocyclales</taxon>
        <taxon>Zoogloeaceae</taxon>
        <taxon>Thauera</taxon>
    </lineage>
</organism>
<comment type="similarity">
    <text evidence="2">Belongs to the histone-like protein H-NS family.</text>
</comment>
<dbReference type="PANTHER" id="PTHR38097:SF2">
    <property type="entry name" value="DNA-BINDING PROTEIN STPA"/>
    <property type="match status" value="1"/>
</dbReference>
<protein>
    <submittedName>
        <fullName evidence="7">H-NS histone family protein</fullName>
    </submittedName>
</protein>
<dbReference type="Proteomes" id="UP001597158">
    <property type="component" value="Unassembled WGS sequence"/>
</dbReference>
<feature type="domain" description="DNA-binding protein H-NS-like C-terminal" evidence="6">
    <location>
        <begin position="72"/>
        <end position="116"/>
    </location>
</feature>
<dbReference type="PANTHER" id="PTHR38097">
    <property type="match status" value="1"/>
</dbReference>
<reference evidence="8" key="1">
    <citation type="journal article" date="2019" name="Int. J. Syst. Evol. Microbiol.">
        <title>The Global Catalogue of Microorganisms (GCM) 10K type strain sequencing project: providing services to taxonomists for standard genome sequencing and annotation.</title>
        <authorList>
            <consortium name="The Broad Institute Genomics Platform"/>
            <consortium name="The Broad Institute Genome Sequencing Center for Infectious Disease"/>
            <person name="Wu L."/>
            <person name="Ma J."/>
        </authorList>
    </citation>
    <scope>NUCLEOTIDE SEQUENCE [LARGE SCALE GENOMIC DNA]</scope>
    <source>
        <strain evidence="8">CCUG 48884</strain>
    </source>
</reference>
<accession>A0ABW3WDB1</accession>
<evidence type="ECO:0000313" key="8">
    <source>
        <dbReference type="Proteomes" id="UP001597158"/>
    </source>
</evidence>
<name>A0ABW3WDB1_9RHOO</name>
<evidence type="ECO:0000256" key="4">
    <source>
        <dbReference type="ARBA" id="ARBA00023125"/>
    </source>
</evidence>
<evidence type="ECO:0000259" key="6">
    <source>
        <dbReference type="SMART" id="SM00528"/>
    </source>
</evidence>
<evidence type="ECO:0000256" key="2">
    <source>
        <dbReference type="ARBA" id="ARBA00010610"/>
    </source>
</evidence>
<dbReference type="Gene3D" id="4.10.430.10">
    <property type="entry name" value="Histone-like protein H-NS, C-terminal domain"/>
    <property type="match status" value="1"/>
</dbReference>